<sequence>MPFVVPQPSFEQMQAEAREILRNGAFPLPPLVRRLQDRALSVVDDQMLATDGDSYRLYASWSNAQYLWISSGGHAKGVPSRMIL</sequence>
<evidence type="ECO:0000313" key="2">
    <source>
        <dbReference type="Proteomes" id="UP001223072"/>
    </source>
</evidence>
<reference evidence="1 2" key="1">
    <citation type="submission" date="2023-07" db="EMBL/GenBank/DDBJ databases">
        <title>Comparative genomics of wheat-associated soil bacteria to identify genetic determinants of phenazine resistance.</title>
        <authorList>
            <person name="Mouncey N."/>
        </authorList>
    </citation>
    <scope>NUCLEOTIDE SEQUENCE [LARGE SCALE GENOMIC DNA]</scope>
    <source>
        <strain evidence="1 2">W2I16</strain>
    </source>
</reference>
<dbReference type="Proteomes" id="UP001223072">
    <property type="component" value="Unassembled WGS sequence"/>
</dbReference>
<comment type="caution">
    <text evidence="1">The sequence shown here is derived from an EMBL/GenBank/DDBJ whole genome shotgun (WGS) entry which is preliminary data.</text>
</comment>
<keyword evidence="2" id="KW-1185">Reference proteome</keyword>
<accession>A0ABU0RT14</accession>
<name>A0ABU0RT14_9ACTN</name>
<dbReference type="EMBL" id="JAUSZS010000006">
    <property type="protein sequence ID" value="MDQ0935137.1"/>
    <property type="molecule type" value="Genomic_DNA"/>
</dbReference>
<proteinExistence type="predicted"/>
<gene>
    <name evidence="1" type="ORF">QFZ49_005108</name>
</gene>
<evidence type="ECO:0000313" key="1">
    <source>
        <dbReference type="EMBL" id="MDQ0935137.1"/>
    </source>
</evidence>
<organism evidence="1 2">
    <name type="scientific">Streptomyces turgidiscabies</name>
    <dbReference type="NCBI Taxonomy" id="85558"/>
    <lineage>
        <taxon>Bacteria</taxon>
        <taxon>Bacillati</taxon>
        <taxon>Actinomycetota</taxon>
        <taxon>Actinomycetes</taxon>
        <taxon>Kitasatosporales</taxon>
        <taxon>Streptomycetaceae</taxon>
        <taxon>Streptomyces</taxon>
    </lineage>
</organism>
<protein>
    <submittedName>
        <fullName evidence="1">Uncharacterized protein</fullName>
    </submittedName>
</protein>